<dbReference type="InterPro" id="IPR021145">
    <property type="entry name" value="Portal_protein_SPP1_Gp6-like"/>
</dbReference>
<keyword evidence="1" id="KW-0175">Coiled coil</keyword>
<protein>
    <recommendedName>
        <fullName evidence="4">Phage portal protein, SPP1 Gp6</fullName>
    </recommendedName>
</protein>
<evidence type="ECO:0000256" key="1">
    <source>
        <dbReference type="SAM" id="Coils"/>
    </source>
</evidence>
<gene>
    <name evidence="2" type="ORF">HMPREF3192_00992</name>
</gene>
<dbReference type="AlphaFoldDB" id="A0A133XS51"/>
<dbReference type="Proteomes" id="UP000070675">
    <property type="component" value="Unassembled WGS sequence"/>
</dbReference>
<dbReference type="PATRIC" id="fig|1393034.3.peg.957"/>
<evidence type="ECO:0000313" key="2">
    <source>
        <dbReference type="EMBL" id="KXB33764.1"/>
    </source>
</evidence>
<dbReference type="STRING" id="1393034.HMPREF3192_00992"/>
<organism evidence="2 3">
    <name type="scientific">Atopobium deltae</name>
    <dbReference type="NCBI Taxonomy" id="1393034"/>
    <lineage>
        <taxon>Bacteria</taxon>
        <taxon>Bacillati</taxon>
        <taxon>Actinomycetota</taxon>
        <taxon>Coriobacteriia</taxon>
        <taxon>Coriobacteriales</taxon>
        <taxon>Atopobiaceae</taxon>
        <taxon>Atopobium</taxon>
    </lineage>
</organism>
<dbReference type="Pfam" id="PF05133">
    <property type="entry name" value="SPP1_portal"/>
    <property type="match status" value="1"/>
</dbReference>
<dbReference type="EMBL" id="LSCR01000029">
    <property type="protein sequence ID" value="KXB33764.1"/>
    <property type="molecule type" value="Genomic_DNA"/>
</dbReference>
<proteinExistence type="predicted"/>
<name>A0A133XS51_9ACTN</name>
<reference evidence="3" key="1">
    <citation type="submission" date="2016-01" db="EMBL/GenBank/DDBJ databases">
        <authorList>
            <person name="Mitreva M."/>
            <person name="Pepin K.H."/>
            <person name="Mihindukulasuriya K.A."/>
            <person name="Fulton R."/>
            <person name="Fronick C."/>
            <person name="O'Laughlin M."/>
            <person name="Miner T."/>
            <person name="Herter B."/>
            <person name="Rosa B.A."/>
            <person name="Cordes M."/>
            <person name="Tomlinson C."/>
            <person name="Wollam A."/>
            <person name="Palsikar V.B."/>
            <person name="Mardis E.R."/>
            <person name="Wilson R.K."/>
        </authorList>
    </citation>
    <scope>NUCLEOTIDE SEQUENCE [LARGE SCALE GENOMIC DNA]</scope>
    <source>
        <strain evidence="3">DNF00019</strain>
    </source>
</reference>
<feature type="coiled-coil region" evidence="1">
    <location>
        <begin position="437"/>
        <end position="469"/>
    </location>
</feature>
<evidence type="ECO:0008006" key="4">
    <source>
        <dbReference type="Google" id="ProtNLM"/>
    </source>
</evidence>
<dbReference type="OrthoDB" id="1780383at2"/>
<keyword evidence="3" id="KW-1185">Reference proteome</keyword>
<accession>A0A133XS51</accession>
<sequence length="473" mass="52837">MILTDEFYRAIPETYRQKTKDMFAKWQFVQTRNQDLTNLYRMDRAVKLLDVVDMPEQVRQVSCVMGWAKKAVDVMAKRSKFDGFVFAGKNDTVLDRMVKDNALLNLYDKACTASLTHGVSCFTVMAGTKNQPKAVVRAFSAQQSCVLWDKDKARAKCGVVLASTDRKGAPDKYIIHFSDAVLTMQRAGRSWSCAYEHNPFNTPLIIPMAYDADLDRPLGHSRITPSIISIIDKAMRDVLNMDVASAFYTYPQRYMLGLDQNVIQSPTNKDENGNYPEGSKSRMDLYLGRILALSKDEDGDIPQVGQFEPMDISNLTRMFENDAQRFSGESNVPLGQLGVLSNTYTSSDALGAANNPLILNVEHMNRTNARVLEDIARFMMAINEGCLLEDLPDNKKDVQALFKDPSSPTISATADAWTKIAAADKAIVGTQVFYENMGLAKATIDRLEAQKQEKEVAQQLAELGQLLGNETKQ</sequence>
<evidence type="ECO:0000313" key="3">
    <source>
        <dbReference type="Proteomes" id="UP000070675"/>
    </source>
</evidence>
<comment type="caution">
    <text evidence="2">The sequence shown here is derived from an EMBL/GenBank/DDBJ whole genome shotgun (WGS) entry which is preliminary data.</text>
</comment>